<dbReference type="AlphaFoldDB" id="A0A7W9TSN1"/>
<evidence type="ECO:0000313" key="2">
    <source>
        <dbReference type="Proteomes" id="UP000541136"/>
    </source>
</evidence>
<evidence type="ECO:0000313" key="1">
    <source>
        <dbReference type="EMBL" id="MBB6085288.1"/>
    </source>
</evidence>
<protein>
    <submittedName>
        <fullName evidence="1">Uncharacterized protein</fullName>
    </submittedName>
</protein>
<dbReference type="Proteomes" id="UP000541136">
    <property type="component" value="Unassembled WGS sequence"/>
</dbReference>
<dbReference type="EMBL" id="JACHIB010000022">
    <property type="protein sequence ID" value="MBB6085288.1"/>
    <property type="molecule type" value="Genomic_DNA"/>
</dbReference>
<proteinExistence type="predicted"/>
<accession>A0A7W9TSN1</accession>
<organism evidence="1 2">
    <name type="scientific">Castellaniella defragrans</name>
    <name type="common">Alcaligenes defragrans</name>
    <dbReference type="NCBI Taxonomy" id="75697"/>
    <lineage>
        <taxon>Bacteria</taxon>
        <taxon>Pseudomonadati</taxon>
        <taxon>Pseudomonadota</taxon>
        <taxon>Betaproteobacteria</taxon>
        <taxon>Burkholderiales</taxon>
        <taxon>Alcaligenaceae</taxon>
        <taxon>Castellaniella</taxon>
    </lineage>
</organism>
<dbReference type="RefSeq" id="WP_043683887.1">
    <property type="nucleotide sequence ID" value="NZ_JACHIB010000022.1"/>
</dbReference>
<reference evidence="1 2" key="1">
    <citation type="submission" date="2020-08" db="EMBL/GenBank/DDBJ databases">
        <title>Genomic Encyclopedia of Type Strains, Phase IV (KMG-IV): sequencing the most valuable type-strain genomes for metagenomic binning, comparative biology and taxonomic classification.</title>
        <authorList>
            <person name="Goeker M."/>
        </authorList>
    </citation>
    <scope>NUCLEOTIDE SEQUENCE [LARGE SCALE GENOMIC DNA]</scope>
    <source>
        <strain evidence="1 2">DSM 12141</strain>
    </source>
</reference>
<name>A0A7W9TSN1_CASDE</name>
<sequence length="177" mass="18792">MQMRPEIQIRSMIKALTEVVIPAVSSDNKLAVEQAQLVVGMLKLMQAQIPLQFRFDVDELKRLVDTAGTLAALDAVDGGTLAALGEVAAARDRAADVLGRCGADPGELHAAIMEMRASLCALVDACAAGGSADEREHIESVLLAMSEAQLLRDRALMKPQCWESAASAPPDIEALLD</sequence>
<gene>
    <name evidence="1" type="ORF">HNR28_003345</name>
</gene>
<comment type="caution">
    <text evidence="1">The sequence shown here is derived from an EMBL/GenBank/DDBJ whole genome shotgun (WGS) entry which is preliminary data.</text>
</comment>